<dbReference type="SUPFAM" id="SSF81606">
    <property type="entry name" value="PP2C-like"/>
    <property type="match status" value="1"/>
</dbReference>
<organism evidence="2 3">
    <name type="scientific">Silvibacterium bohemicum</name>
    <dbReference type="NCBI Taxonomy" id="1577686"/>
    <lineage>
        <taxon>Bacteria</taxon>
        <taxon>Pseudomonadati</taxon>
        <taxon>Acidobacteriota</taxon>
        <taxon>Terriglobia</taxon>
        <taxon>Terriglobales</taxon>
        <taxon>Acidobacteriaceae</taxon>
        <taxon>Silvibacterium</taxon>
    </lineage>
</organism>
<dbReference type="GO" id="GO:0004722">
    <property type="term" value="F:protein serine/threonine phosphatase activity"/>
    <property type="evidence" value="ECO:0007669"/>
    <property type="project" value="UniProtKB-EC"/>
</dbReference>
<proteinExistence type="predicted"/>
<comment type="caution">
    <text evidence="2">The sequence shown here is derived from an EMBL/GenBank/DDBJ whole genome shotgun (WGS) entry which is preliminary data.</text>
</comment>
<accession>A0A841JMI5</accession>
<evidence type="ECO:0000259" key="1">
    <source>
        <dbReference type="PROSITE" id="PS51746"/>
    </source>
</evidence>
<dbReference type="PROSITE" id="PS51746">
    <property type="entry name" value="PPM_2"/>
    <property type="match status" value="1"/>
</dbReference>
<protein>
    <submittedName>
        <fullName evidence="2">Protein phosphatase</fullName>
        <ecNumber evidence="2">3.1.3.16</ecNumber>
    </submittedName>
</protein>
<dbReference type="Proteomes" id="UP000538666">
    <property type="component" value="Unassembled WGS sequence"/>
</dbReference>
<reference evidence="2 3" key="1">
    <citation type="submission" date="2020-08" db="EMBL/GenBank/DDBJ databases">
        <title>Genomic Encyclopedia of Type Strains, Phase IV (KMG-IV): sequencing the most valuable type-strain genomes for metagenomic binning, comparative biology and taxonomic classification.</title>
        <authorList>
            <person name="Goeker M."/>
        </authorList>
    </citation>
    <scope>NUCLEOTIDE SEQUENCE [LARGE SCALE GENOMIC DNA]</scope>
    <source>
        <strain evidence="2 3">DSM 103733</strain>
    </source>
</reference>
<dbReference type="InterPro" id="IPR001932">
    <property type="entry name" value="PPM-type_phosphatase-like_dom"/>
</dbReference>
<dbReference type="InterPro" id="IPR036457">
    <property type="entry name" value="PPM-type-like_dom_sf"/>
</dbReference>
<dbReference type="InterPro" id="IPR015655">
    <property type="entry name" value="PP2C"/>
</dbReference>
<dbReference type="AlphaFoldDB" id="A0A841JMI5"/>
<keyword evidence="2" id="KW-0378">Hydrolase</keyword>
<feature type="domain" description="PPM-type phosphatase" evidence="1">
    <location>
        <begin position="23"/>
        <end position="254"/>
    </location>
</feature>
<sequence>MTGYPPGSPHQQRTAHVAVRIESAGLSDVGRKRSNNEDSFGFDEETNIFVVCDGMGGMAAGEVASALAVEHTLRTYKELYSVDMEPEKRLQAAIANANSAVWQMAQDNQKLRGMGTTLVAACVDSNHVVIGNVGDSRAYFLRDNVCIQITEDHSYRAEQLRRGAQISSVSPLQQFITRAIGVGAVVTPDFFAADLQPGDAVLLATDGLTRYMAPDEIASKVHPDIPLEDTCRELIAVAHQGGAEDNVTCFFVRVL</sequence>
<dbReference type="SMART" id="SM00331">
    <property type="entry name" value="PP2C_SIG"/>
    <property type="match status" value="1"/>
</dbReference>
<dbReference type="EMBL" id="JACHEK010000001">
    <property type="protein sequence ID" value="MBB6142566.1"/>
    <property type="molecule type" value="Genomic_DNA"/>
</dbReference>
<dbReference type="PANTHER" id="PTHR47992">
    <property type="entry name" value="PROTEIN PHOSPHATASE"/>
    <property type="match status" value="1"/>
</dbReference>
<evidence type="ECO:0000313" key="2">
    <source>
        <dbReference type="EMBL" id="MBB6142566.1"/>
    </source>
</evidence>
<keyword evidence="3" id="KW-1185">Reference proteome</keyword>
<evidence type="ECO:0000313" key="3">
    <source>
        <dbReference type="Proteomes" id="UP000538666"/>
    </source>
</evidence>
<dbReference type="CDD" id="cd00143">
    <property type="entry name" value="PP2Cc"/>
    <property type="match status" value="1"/>
</dbReference>
<dbReference type="SMART" id="SM00332">
    <property type="entry name" value="PP2Cc"/>
    <property type="match status" value="1"/>
</dbReference>
<name>A0A841JMI5_9BACT</name>
<gene>
    <name evidence="2" type="ORF">HNQ77_000504</name>
</gene>
<dbReference type="Pfam" id="PF13672">
    <property type="entry name" value="PP2C_2"/>
    <property type="match status" value="1"/>
</dbReference>
<dbReference type="Gene3D" id="3.60.40.10">
    <property type="entry name" value="PPM-type phosphatase domain"/>
    <property type="match status" value="1"/>
</dbReference>
<dbReference type="RefSeq" id="WP_050057774.1">
    <property type="nucleotide sequence ID" value="NZ_JACHEK010000001.1"/>
</dbReference>
<dbReference type="EC" id="3.1.3.16" evidence="2"/>